<organism evidence="1 2">
    <name type="scientific">Richelia intracellularis HH01</name>
    <dbReference type="NCBI Taxonomy" id="1165094"/>
    <lineage>
        <taxon>Bacteria</taxon>
        <taxon>Bacillati</taxon>
        <taxon>Cyanobacteriota</taxon>
        <taxon>Cyanophyceae</taxon>
        <taxon>Nostocales</taxon>
        <taxon>Nostocaceae</taxon>
        <taxon>Richelia</taxon>
    </lineage>
</organism>
<keyword evidence="2" id="KW-1185">Reference proteome</keyword>
<accession>M1WQY3</accession>
<reference evidence="2" key="2">
    <citation type="submission" date="2016-01" db="EMBL/GenBank/DDBJ databases">
        <title>Diatom-associated endosymboitic cyanobacterium lacks core nitrogen metabolism enzymes.</title>
        <authorList>
            <person name="Hilton J.A."/>
            <person name="Foster R.A."/>
            <person name="Tripp H.J."/>
            <person name="Carter B.J."/>
            <person name="Zehr J.P."/>
            <person name="Villareal T.A."/>
        </authorList>
    </citation>
    <scope>NUCLEOTIDE SEQUENCE [LARGE SCALE GENOMIC DNA]</scope>
    <source>
        <strain evidence="2">HH01</strain>
    </source>
</reference>
<name>M1WQY3_9NOST</name>
<dbReference type="EMBL" id="CAIY01000027">
    <property type="protein sequence ID" value="CCH66634.1"/>
    <property type="molecule type" value="Genomic_DNA"/>
</dbReference>
<comment type="caution">
    <text evidence="1">The sequence shown here is derived from an EMBL/GenBank/DDBJ whole genome shotgun (WGS) entry which is preliminary data.</text>
</comment>
<dbReference type="Proteomes" id="UP000053051">
    <property type="component" value="Unassembled WGS sequence"/>
</dbReference>
<evidence type="ECO:0000313" key="2">
    <source>
        <dbReference type="Proteomes" id="UP000053051"/>
    </source>
</evidence>
<proteinExistence type="predicted"/>
<gene>
    <name evidence="1" type="ORF">RINTHH_4790</name>
</gene>
<sequence>MRYELEEVAAENLKASGMEDDIFYNFFNKNKFVGGEDISNYGMTNEGLKKQE</sequence>
<evidence type="ECO:0000313" key="1">
    <source>
        <dbReference type="EMBL" id="CCH66634.1"/>
    </source>
</evidence>
<reference evidence="1 2" key="1">
    <citation type="submission" date="2012-05" db="EMBL/GenBank/DDBJ databases">
        <authorList>
            <person name="Hilton J."/>
        </authorList>
    </citation>
    <scope>NUCLEOTIDE SEQUENCE [LARGE SCALE GENOMIC DNA]</scope>
    <source>
        <strain evidence="1 2">HH01</strain>
    </source>
</reference>
<protein>
    <submittedName>
        <fullName evidence="1">Uncharacterized protein</fullName>
    </submittedName>
</protein>
<dbReference type="AlphaFoldDB" id="M1WQY3"/>